<keyword evidence="1" id="KW-0479">Metal-binding</keyword>
<evidence type="ECO:0000313" key="8">
    <source>
        <dbReference type="Proteomes" id="UP000041254"/>
    </source>
</evidence>
<dbReference type="InterPro" id="IPR001841">
    <property type="entry name" value="Znf_RING"/>
</dbReference>
<dbReference type="PANTHER" id="PTHR14155:SF627">
    <property type="entry name" value="OS06G0192800 PROTEIN"/>
    <property type="match status" value="1"/>
</dbReference>
<dbReference type="SUPFAM" id="SSF57850">
    <property type="entry name" value="RING/U-box"/>
    <property type="match status" value="1"/>
</dbReference>
<feature type="region of interest" description="Disordered" evidence="5">
    <location>
        <begin position="194"/>
        <end position="218"/>
    </location>
</feature>
<dbReference type="CDD" id="cd16461">
    <property type="entry name" value="RING-H2_EL5-like"/>
    <property type="match status" value="1"/>
</dbReference>
<dbReference type="PROSITE" id="PS50089">
    <property type="entry name" value="ZF_RING_2"/>
    <property type="match status" value="1"/>
</dbReference>
<dbReference type="Proteomes" id="UP000041254">
    <property type="component" value="Unassembled WGS sequence"/>
</dbReference>
<dbReference type="PANTHER" id="PTHR14155">
    <property type="entry name" value="RING FINGER DOMAIN-CONTAINING"/>
    <property type="match status" value="1"/>
</dbReference>
<feature type="compositionally biased region" description="Polar residues" evidence="5">
    <location>
        <begin position="15"/>
        <end position="24"/>
    </location>
</feature>
<feature type="region of interest" description="Disordered" evidence="5">
    <location>
        <begin position="525"/>
        <end position="595"/>
    </location>
</feature>
<feature type="region of interest" description="Disordered" evidence="5">
    <location>
        <begin position="301"/>
        <end position="325"/>
    </location>
</feature>
<gene>
    <name evidence="7" type="ORF">Vbra_5057</name>
</gene>
<proteinExistence type="predicted"/>
<dbReference type="InterPro" id="IPR053238">
    <property type="entry name" value="RING-H2_zinc_finger"/>
</dbReference>
<evidence type="ECO:0000256" key="3">
    <source>
        <dbReference type="ARBA" id="ARBA00022833"/>
    </source>
</evidence>
<dbReference type="VEuPathDB" id="CryptoDB:Vbra_5057"/>
<protein>
    <recommendedName>
        <fullName evidence="6">RING-type domain-containing protein</fullName>
    </recommendedName>
</protein>
<dbReference type="OrthoDB" id="313293at2759"/>
<evidence type="ECO:0000256" key="1">
    <source>
        <dbReference type="ARBA" id="ARBA00022723"/>
    </source>
</evidence>
<feature type="compositionally biased region" description="Basic and acidic residues" evidence="5">
    <location>
        <begin position="585"/>
        <end position="595"/>
    </location>
</feature>
<keyword evidence="2 4" id="KW-0863">Zinc-finger</keyword>
<name>A0A0G4EKU7_VITBC</name>
<feature type="region of interest" description="Disordered" evidence="5">
    <location>
        <begin position="80"/>
        <end position="107"/>
    </location>
</feature>
<evidence type="ECO:0000313" key="7">
    <source>
        <dbReference type="EMBL" id="CEL97086.1"/>
    </source>
</evidence>
<feature type="region of interest" description="Disordered" evidence="5">
    <location>
        <begin position="347"/>
        <end position="393"/>
    </location>
</feature>
<dbReference type="AlphaFoldDB" id="A0A0G4EKU7"/>
<keyword evidence="8" id="KW-1185">Reference proteome</keyword>
<dbReference type="STRING" id="1169540.A0A0G4EKU7"/>
<feature type="compositionally biased region" description="Low complexity" evidence="5">
    <location>
        <begin position="1"/>
        <end position="10"/>
    </location>
</feature>
<evidence type="ECO:0000256" key="5">
    <source>
        <dbReference type="SAM" id="MobiDB-lite"/>
    </source>
</evidence>
<sequence length="595" mass="64589">MSSSASSPLSIEAPRSTSMPQDEPSQPAPRFSVPLRNQQQLPQPVPPSVPDIPYPHGAQINPVVNAPSGAFSWLFGGGSNRGNNATQNQGAAAAPPGPGPWGDWIPPTYYAGPPPGLAPPPHPPTPMPLANDGLPPPLYPASPYYPYQFADHLRGQWVPVRFSRDTLTLYPSPATTASGHIAWQGRRSRRSLHIGSGQRVGGRGLGGGGGGNDGGDRGDRAMPFREYLQAFLERDERLRETETMGEIIDGEYYPAPAYLRLSGGLTVKELRLNTTIESFTSSRRFKLPRAREETLLSAFHVPYLSPPSPSKEMTPEPSTKPHFADDTDGVAVKGCCLPLGGFTRLGRKGKRKQGEDETRPLQKGMSLSTSATMDEAKGGAEGTGDEGKKAEKPGGWRAAVAIAEEDFFKSSKPKDDEGCAICWCEYEKHSIIRRLNICGHAFHVDCIDQWLEEHHTCPLCRCDLRRPPGLREDTDIADGHARDTPPTYPHRRTVEANPYTWAGGVAYPYGPPTPPARFTSLRDNTTPLFGGQSPRPLAEQEGLSDVDQEAIPMTLDDARLTVDRPPTPSPMRPPFGEVSVASSEVPEREIPEQAG</sequence>
<accession>A0A0G4EKU7</accession>
<dbReference type="EMBL" id="CDMY01000253">
    <property type="protein sequence ID" value="CEL97086.1"/>
    <property type="molecule type" value="Genomic_DNA"/>
</dbReference>
<dbReference type="InParanoid" id="A0A0G4EKU7"/>
<dbReference type="Pfam" id="PF13639">
    <property type="entry name" value="zf-RING_2"/>
    <property type="match status" value="1"/>
</dbReference>
<feature type="region of interest" description="Disordered" evidence="5">
    <location>
        <begin position="1"/>
        <end position="56"/>
    </location>
</feature>
<feature type="compositionally biased region" description="Basic and acidic residues" evidence="5">
    <location>
        <begin position="473"/>
        <end position="483"/>
    </location>
</feature>
<dbReference type="GO" id="GO:0008270">
    <property type="term" value="F:zinc ion binding"/>
    <property type="evidence" value="ECO:0007669"/>
    <property type="project" value="UniProtKB-KW"/>
</dbReference>
<dbReference type="InterPro" id="IPR013083">
    <property type="entry name" value="Znf_RING/FYVE/PHD"/>
</dbReference>
<dbReference type="SMART" id="SM00184">
    <property type="entry name" value="RING"/>
    <property type="match status" value="1"/>
</dbReference>
<feature type="domain" description="RING-type" evidence="6">
    <location>
        <begin position="419"/>
        <end position="461"/>
    </location>
</feature>
<organism evidence="7 8">
    <name type="scientific">Vitrella brassicaformis (strain CCMP3155)</name>
    <dbReference type="NCBI Taxonomy" id="1169540"/>
    <lineage>
        <taxon>Eukaryota</taxon>
        <taxon>Sar</taxon>
        <taxon>Alveolata</taxon>
        <taxon>Colpodellida</taxon>
        <taxon>Vitrellaceae</taxon>
        <taxon>Vitrella</taxon>
    </lineage>
</organism>
<evidence type="ECO:0000256" key="2">
    <source>
        <dbReference type="ARBA" id="ARBA00022771"/>
    </source>
</evidence>
<feature type="compositionally biased region" description="Pro residues" evidence="5">
    <location>
        <begin position="43"/>
        <end position="53"/>
    </location>
</feature>
<feature type="region of interest" description="Disordered" evidence="5">
    <location>
        <begin position="473"/>
        <end position="492"/>
    </location>
</feature>
<reference evidence="7 8" key="1">
    <citation type="submission" date="2014-11" db="EMBL/GenBank/DDBJ databases">
        <authorList>
            <person name="Zhu J."/>
            <person name="Qi W."/>
            <person name="Song R."/>
        </authorList>
    </citation>
    <scope>NUCLEOTIDE SEQUENCE [LARGE SCALE GENOMIC DNA]</scope>
</reference>
<dbReference type="Gene3D" id="3.30.40.10">
    <property type="entry name" value="Zinc/RING finger domain, C3HC4 (zinc finger)"/>
    <property type="match status" value="1"/>
</dbReference>
<feature type="compositionally biased region" description="Gly residues" evidence="5">
    <location>
        <begin position="198"/>
        <end position="213"/>
    </location>
</feature>
<keyword evidence="3" id="KW-0862">Zinc</keyword>
<feature type="compositionally biased region" description="Low complexity" evidence="5">
    <location>
        <begin position="33"/>
        <end position="42"/>
    </location>
</feature>
<evidence type="ECO:0000256" key="4">
    <source>
        <dbReference type="PROSITE-ProRule" id="PRU00175"/>
    </source>
</evidence>
<evidence type="ECO:0000259" key="6">
    <source>
        <dbReference type="PROSITE" id="PS50089"/>
    </source>
</evidence>